<evidence type="ECO:0000313" key="3">
    <source>
        <dbReference type="Proteomes" id="UP000092124"/>
    </source>
</evidence>
<dbReference type="EMBL" id="LZPO01055072">
    <property type="protein sequence ID" value="OBS72867.1"/>
    <property type="molecule type" value="Genomic_DNA"/>
</dbReference>
<organism evidence="2 3">
    <name type="scientific">Neotoma lepida</name>
    <name type="common">Desert woodrat</name>
    <dbReference type="NCBI Taxonomy" id="56216"/>
    <lineage>
        <taxon>Eukaryota</taxon>
        <taxon>Metazoa</taxon>
        <taxon>Chordata</taxon>
        <taxon>Craniata</taxon>
        <taxon>Vertebrata</taxon>
        <taxon>Euteleostomi</taxon>
        <taxon>Mammalia</taxon>
        <taxon>Eutheria</taxon>
        <taxon>Euarchontoglires</taxon>
        <taxon>Glires</taxon>
        <taxon>Rodentia</taxon>
        <taxon>Myomorpha</taxon>
        <taxon>Muroidea</taxon>
        <taxon>Cricetidae</taxon>
        <taxon>Neotominae</taxon>
        <taxon>Neotoma</taxon>
    </lineage>
</organism>
<keyword evidence="3" id="KW-1185">Reference proteome</keyword>
<proteinExistence type="predicted"/>
<feature type="region of interest" description="Disordered" evidence="1">
    <location>
        <begin position="49"/>
        <end position="68"/>
    </location>
</feature>
<sequence length="68" mass="7580">MSNRVTMTNLELCGLELSPGDKKEQCRQRKERNQSDFQPMVSTITKATDRTPGQVTSVKPTQLQGGNI</sequence>
<name>A0A1A6H5I7_NEOLE</name>
<evidence type="ECO:0000313" key="2">
    <source>
        <dbReference type="EMBL" id="OBS72867.1"/>
    </source>
</evidence>
<protein>
    <submittedName>
        <fullName evidence="2">Uncharacterized protein</fullName>
    </submittedName>
</protein>
<comment type="caution">
    <text evidence="2">The sequence shown here is derived from an EMBL/GenBank/DDBJ whole genome shotgun (WGS) entry which is preliminary data.</text>
</comment>
<reference evidence="2 3" key="1">
    <citation type="submission" date="2016-06" db="EMBL/GenBank/DDBJ databases">
        <title>The Draft Genome Sequence and Annotation of the Desert Woodrat Neotoma lepida.</title>
        <authorList>
            <person name="Campbell M."/>
            <person name="Oakeson K.F."/>
            <person name="Yandell M."/>
            <person name="Halpert J.R."/>
            <person name="Dearing D."/>
        </authorList>
    </citation>
    <scope>NUCLEOTIDE SEQUENCE [LARGE SCALE GENOMIC DNA]</scope>
    <source>
        <strain evidence="2">417</strain>
        <tissue evidence="2">Liver</tissue>
    </source>
</reference>
<dbReference type="AlphaFoldDB" id="A0A1A6H5I7"/>
<dbReference type="Proteomes" id="UP000092124">
    <property type="component" value="Unassembled WGS sequence"/>
</dbReference>
<accession>A0A1A6H5I7</accession>
<evidence type="ECO:0000256" key="1">
    <source>
        <dbReference type="SAM" id="MobiDB-lite"/>
    </source>
</evidence>
<gene>
    <name evidence="2" type="ORF">A6R68_12535</name>
</gene>